<evidence type="ECO:0000256" key="5">
    <source>
        <dbReference type="ARBA" id="ARBA00022741"/>
    </source>
</evidence>
<dbReference type="GO" id="GO:0015662">
    <property type="term" value="F:P-type ion transporter activity"/>
    <property type="evidence" value="ECO:0007669"/>
    <property type="project" value="InterPro"/>
</dbReference>
<evidence type="ECO:0000256" key="4">
    <source>
        <dbReference type="ARBA" id="ARBA00022723"/>
    </source>
</evidence>
<dbReference type="Gene3D" id="2.70.150.10">
    <property type="entry name" value="Calcium-transporting ATPase, cytoplasmic transduction domain A"/>
    <property type="match status" value="1"/>
</dbReference>
<feature type="domain" description="Cation-transporting P-type ATPase N-terminal" evidence="13">
    <location>
        <begin position="123"/>
        <end position="196"/>
    </location>
</feature>
<dbReference type="InterPro" id="IPR047819">
    <property type="entry name" value="P5A-ATPase_N"/>
</dbReference>
<protein>
    <recommendedName>
        <fullName evidence="12">Cation-transporting ATPase</fullName>
        <ecNumber evidence="12">7.2.2.-</ecNumber>
    </recommendedName>
</protein>
<dbReference type="SMART" id="SM00831">
    <property type="entry name" value="Cation_ATPase_N"/>
    <property type="match status" value="1"/>
</dbReference>
<dbReference type="GO" id="GO:0031902">
    <property type="term" value="C:late endosome membrane"/>
    <property type="evidence" value="ECO:0007669"/>
    <property type="project" value="TreeGrafter"/>
</dbReference>
<dbReference type="InterPro" id="IPR006544">
    <property type="entry name" value="P-type_TPase_V"/>
</dbReference>
<comment type="catalytic activity">
    <reaction evidence="11 12">
        <text>ATP + H2O = ADP + phosphate + H(+)</text>
        <dbReference type="Rhea" id="RHEA:13065"/>
        <dbReference type="ChEBI" id="CHEBI:15377"/>
        <dbReference type="ChEBI" id="CHEBI:15378"/>
        <dbReference type="ChEBI" id="CHEBI:30616"/>
        <dbReference type="ChEBI" id="CHEBI:43474"/>
        <dbReference type="ChEBI" id="CHEBI:456216"/>
    </reaction>
</comment>
<dbReference type="InterPro" id="IPR023214">
    <property type="entry name" value="HAD_sf"/>
</dbReference>
<feature type="transmembrane region" description="Helical" evidence="12">
    <location>
        <begin position="372"/>
        <end position="396"/>
    </location>
</feature>
<keyword evidence="15" id="KW-1185">Reference proteome</keyword>
<dbReference type="PANTHER" id="PTHR45630">
    <property type="entry name" value="CATION-TRANSPORTING ATPASE-RELATED"/>
    <property type="match status" value="1"/>
</dbReference>
<feature type="transmembrane region" description="Helical" evidence="12">
    <location>
        <begin position="933"/>
        <end position="955"/>
    </location>
</feature>
<dbReference type="GO" id="GO:0005524">
    <property type="term" value="F:ATP binding"/>
    <property type="evidence" value="ECO:0007669"/>
    <property type="project" value="UniProtKB-UniRule"/>
</dbReference>
<evidence type="ECO:0000256" key="7">
    <source>
        <dbReference type="ARBA" id="ARBA00022842"/>
    </source>
</evidence>
<feature type="transmembrane region" description="Helical" evidence="12">
    <location>
        <begin position="199"/>
        <end position="218"/>
    </location>
</feature>
<keyword evidence="10 12" id="KW-0472">Membrane</keyword>
<dbReference type="EC" id="7.2.2.-" evidence="12"/>
<accession>A0A8C3RAV7</accession>
<dbReference type="GO" id="GO:0016887">
    <property type="term" value="F:ATP hydrolysis activity"/>
    <property type="evidence" value="ECO:0007669"/>
    <property type="project" value="InterPro"/>
</dbReference>
<keyword evidence="4 12" id="KW-0479">Metal-binding</keyword>
<dbReference type="NCBIfam" id="TIGR01494">
    <property type="entry name" value="ATPase_P-type"/>
    <property type="match status" value="2"/>
</dbReference>
<evidence type="ECO:0000256" key="8">
    <source>
        <dbReference type="ARBA" id="ARBA00022967"/>
    </source>
</evidence>
<dbReference type="NCBIfam" id="TIGR01657">
    <property type="entry name" value="P-ATPase-V"/>
    <property type="match status" value="1"/>
</dbReference>
<dbReference type="Gene3D" id="1.20.1110.10">
    <property type="entry name" value="Calcium-transporting ATPase, transmembrane domain"/>
    <property type="match status" value="1"/>
</dbReference>
<dbReference type="AlphaFoldDB" id="A0A8C3RAV7"/>
<dbReference type="Pfam" id="PF13246">
    <property type="entry name" value="Cation_ATPase"/>
    <property type="match status" value="1"/>
</dbReference>
<dbReference type="InterPro" id="IPR023299">
    <property type="entry name" value="ATPase_P-typ_cyto_dom_N"/>
</dbReference>
<feature type="transmembrane region" description="Helical" evidence="12">
    <location>
        <begin position="1077"/>
        <end position="1098"/>
    </location>
</feature>
<evidence type="ECO:0000256" key="10">
    <source>
        <dbReference type="ARBA" id="ARBA00023136"/>
    </source>
</evidence>
<dbReference type="Proteomes" id="UP000694396">
    <property type="component" value="Unplaced"/>
</dbReference>
<reference evidence="14" key="2">
    <citation type="submission" date="2025-09" db="UniProtKB">
        <authorList>
            <consortium name="Ensembl"/>
        </authorList>
    </citation>
    <scope>IDENTIFICATION</scope>
</reference>
<keyword evidence="7 12" id="KW-0460">Magnesium</keyword>
<comment type="similarity">
    <text evidence="2 12">Belongs to the cation transport ATPase (P-type) (TC 3.A.3) family. Type V subfamily.</text>
</comment>
<dbReference type="InterPro" id="IPR023298">
    <property type="entry name" value="ATPase_P-typ_TM_dom_sf"/>
</dbReference>
<dbReference type="InterPro" id="IPR008250">
    <property type="entry name" value="ATPase_P-typ_transduc_dom_A_sf"/>
</dbReference>
<evidence type="ECO:0000256" key="11">
    <source>
        <dbReference type="ARBA" id="ARBA00049360"/>
    </source>
</evidence>
<feature type="transmembrane region" description="Helical" evidence="12">
    <location>
        <begin position="1037"/>
        <end position="1057"/>
    </location>
</feature>
<dbReference type="FunFam" id="1.20.1110.10:FF:000023">
    <property type="entry name" value="Cation-transporting ATPase"/>
    <property type="match status" value="1"/>
</dbReference>
<sequence>MGENPAKNHYAQLNQGEENEMDIFGYKTQSCRRALCIAGYILSCGALRLLFYWKPEWDVWVNCIRCSLEEADIVLLRTTDDFRIYSRKTVTWISVSAFIKSRSDYQATEEDSIFSKAIKKPSLQVILEDHYTCSAIHDKFGSGLTCNEQNVRRVICGPNTIDVPVIPIWKLLIKEVLNPFYVFQLFSVCLWFAEDYMEYATAIIIMSLLSIFLTVYDLRKQSIKLHRLVESHNNIMVTVCRNKEGFQELESHHLVPGDMLILKEGKTLLPCDAILVSGQCTVNESMLTGESIPVTKTHLPRADNSKPWRVYCAEDYKKHVLFCGTEVIQTKADDRGVVKAVVLRIGFNTAKGDLVRSILYPKPMNFKLYRDALRFLMCLIAFAAIGMIYTVCVFALNGEETGEVVKKALDVITIAVPPALPAALTTGIIYTQQRLKKKGIFCISPQRINVCGQLNLVCFDKVMAVWWLCPHCFQDIHSFLADHGLPWGPVFKALAVCHSLIVWEGKIQGDPLDVKMFEATNWVIDDSSRHQIEGQGSTHATVVRPGLKATTAPVEGITILHQFPFSSALQRMSVIAQEIGGHPQAFIKGAPEIVAMLCRAETVPPNFESKLLLYTAQGFRVIGLACKSLQGGKPPAALTREEVESDLTFLGLLIMENRLKRETKPVLEELSAARIRTVMVTGDNIQTAIAVAKNAGMIAPTHRVILVEANKVPGSFSASITWKSLEENKIEDYRSLVSISETGIRLALGSGQYHFAMSGKSYQIVAQHFRHLLPKLLLNGTVFARMSPSQKSSLVEEFQKLDYFVGMCGDGANDCGALKVAHAGISLSEQEASVASPFTSQTPSIACVPELIREGRAALVTSFCMFKYMALYSTIQYLGVLLLYWQLNSFGNYQFLFQDLAITTVIGVTMSFTGAYPKLVPYRPPSQLISPPLLLSVVLNILFSLSMQIFGFVVVQEQPWYSKTDIHSACLSVNNHERNSSFSLGLHGVGDGAHEQTDNGFKSYENTTVWLLSTINCLIVALVFSKGKPFRQPIYTNYVFILVLIGQLGICLFLMFADIDDLYSKMDLVCTPTSWRISMVGMLAVTLAVSFLVEEAVIENRPLWLLLKKTFWYHSKSQYKRLQHVLENDSAWPPLNETFFSDSVAVTVEGNMGGHSNPTFDSSEDSL</sequence>
<dbReference type="PANTHER" id="PTHR45630:SF1">
    <property type="entry name" value="CATION-TRANSPORTING ATPASE 13A4-RELATED"/>
    <property type="match status" value="1"/>
</dbReference>
<name>A0A8C3RAV7_9PASS</name>
<dbReference type="SUPFAM" id="SSF56784">
    <property type="entry name" value="HAD-like"/>
    <property type="match status" value="1"/>
</dbReference>
<dbReference type="InterPro" id="IPR004014">
    <property type="entry name" value="ATPase_P-typ_cation-transptr_N"/>
</dbReference>
<dbReference type="Pfam" id="PF00122">
    <property type="entry name" value="E1-E2_ATPase"/>
    <property type="match status" value="1"/>
</dbReference>
<organism evidence="14 15">
    <name type="scientific">Cyanoderma ruficeps</name>
    <name type="common">rufous-capped babbler</name>
    <dbReference type="NCBI Taxonomy" id="181631"/>
    <lineage>
        <taxon>Eukaryota</taxon>
        <taxon>Metazoa</taxon>
        <taxon>Chordata</taxon>
        <taxon>Craniata</taxon>
        <taxon>Vertebrata</taxon>
        <taxon>Euteleostomi</taxon>
        <taxon>Archelosauria</taxon>
        <taxon>Archosauria</taxon>
        <taxon>Dinosauria</taxon>
        <taxon>Saurischia</taxon>
        <taxon>Theropoda</taxon>
        <taxon>Coelurosauria</taxon>
        <taxon>Aves</taxon>
        <taxon>Neognathae</taxon>
        <taxon>Neoaves</taxon>
        <taxon>Telluraves</taxon>
        <taxon>Australaves</taxon>
        <taxon>Passeriformes</taxon>
        <taxon>Sylvioidea</taxon>
        <taxon>Timaliidae</taxon>
        <taxon>Cyanoderma</taxon>
    </lineage>
</organism>
<evidence type="ECO:0000256" key="9">
    <source>
        <dbReference type="ARBA" id="ARBA00022989"/>
    </source>
</evidence>
<dbReference type="Gene3D" id="3.40.50.1000">
    <property type="entry name" value="HAD superfamily/HAD-like"/>
    <property type="match status" value="1"/>
</dbReference>
<evidence type="ECO:0000256" key="1">
    <source>
        <dbReference type="ARBA" id="ARBA00004141"/>
    </source>
</evidence>
<dbReference type="SUPFAM" id="SSF81660">
    <property type="entry name" value="Metal cation-transporting ATPase, ATP-binding domain N"/>
    <property type="match status" value="1"/>
</dbReference>
<feature type="transmembrane region" description="Helical" evidence="12">
    <location>
        <begin position="1007"/>
        <end position="1025"/>
    </location>
</feature>
<keyword evidence="5 12" id="KW-0547">Nucleotide-binding</keyword>
<feature type="transmembrane region" description="Helical" evidence="12">
    <location>
        <begin position="869"/>
        <end position="887"/>
    </location>
</feature>
<dbReference type="Gene3D" id="3.40.1110.10">
    <property type="entry name" value="Calcium-transporting ATPase, cytoplasmic domain N"/>
    <property type="match status" value="1"/>
</dbReference>
<proteinExistence type="inferred from homology"/>
<evidence type="ECO:0000313" key="14">
    <source>
        <dbReference type="Ensembl" id="ENSCRFP00000018232.1"/>
    </source>
</evidence>
<keyword evidence="3 12" id="KW-0812">Transmembrane</keyword>
<reference evidence="14" key="1">
    <citation type="submission" date="2025-08" db="UniProtKB">
        <authorList>
            <consortium name="Ensembl"/>
        </authorList>
    </citation>
    <scope>IDENTIFICATION</scope>
</reference>
<feature type="transmembrane region" description="Helical" evidence="12">
    <location>
        <begin position="893"/>
        <end position="912"/>
    </location>
</feature>
<comment type="subcellular location">
    <subcellularLocation>
        <location evidence="1 12">Membrane</location>
        <topology evidence="1 12">Multi-pass membrane protein</topology>
    </subcellularLocation>
</comment>
<dbReference type="GO" id="GO:0019829">
    <property type="term" value="F:ATPase-coupled monoatomic cation transmembrane transporter activity"/>
    <property type="evidence" value="ECO:0007669"/>
    <property type="project" value="UniProtKB-UniRule"/>
</dbReference>
<dbReference type="Pfam" id="PF00690">
    <property type="entry name" value="Cation_ATPase_N"/>
    <property type="match status" value="1"/>
</dbReference>
<dbReference type="CDD" id="cd07542">
    <property type="entry name" value="P-type_ATPase_cation"/>
    <property type="match status" value="1"/>
</dbReference>
<keyword evidence="9 12" id="KW-1133">Transmembrane helix</keyword>
<dbReference type="InterPro" id="IPR059000">
    <property type="entry name" value="ATPase_P-type_domA"/>
</dbReference>
<dbReference type="FunFam" id="3.40.50.1000:FF:000075">
    <property type="entry name" value="Cation-transporting ATPase"/>
    <property type="match status" value="1"/>
</dbReference>
<evidence type="ECO:0000256" key="6">
    <source>
        <dbReference type="ARBA" id="ARBA00022840"/>
    </source>
</evidence>
<dbReference type="PRINTS" id="PR00119">
    <property type="entry name" value="CATATPASE"/>
</dbReference>
<dbReference type="Pfam" id="PF12409">
    <property type="entry name" value="P5-ATPase"/>
    <property type="match status" value="1"/>
</dbReference>
<evidence type="ECO:0000256" key="2">
    <source>
        <dbReference type="ARBA" id="ARBA00006000"/>
    </source>
</evidence>
<dbReference type="InterPro" id="IPR036412">
    <property type="entry name" value="HAD-like_sf"/>
</dbReference>
<keyword evidence="8 12" id="KW-1278">Translocase</keyword>
<dbReference type="SUPFAM" id="SSF81653">
    <property type="entry name" value="Calcium ATPase, transduction domain A"/>
    <property type="match status" value="1"/>
</dbReference>
<evidence type="ECO:0000256" key="3">
    <source>
        <dbReference type="ARBA" id="ARBA00022692"/>
    </source>
</evidence>
<dbReference type="GO" id="GO:0006874">
    <property type="term" value="P:intracellular calcium ion homeostasis"/>
    <property type="evidence" value="ECO:0007669"/>
    <property type="project" value="TreeGrafter"/>
</dbReference>
<dbReference type="InterPro" id="IPR001757">
    <property type="entry name" value="P_typ_ATPase"/>
</dbReference>
<dbReference type="GO" id="GO:0005789">
    <property type="term" value="C:endoplasmic reticulum membrane"/>
    <property type="evidence" value="ECO:0007669"/>
    <property type="project" value="TreeGrafter"/>
</dbReference>
<dbReference type="SUPFAM" id="SSF81665">
    <property type="entry name" value="Calcium ATPase, transmembrane domain M"/>
    <property type="match status" value="1"/>
</dbReference>
<feature type="transmembrane region" description="Helical" evidence="12">
    <location>
        <begin position="408"/>
        <end position="430"/>
    </location>
</feature>
<dbReference type="InterPro" id="IPR047821">
    <property type="entry name" value="P5B-type_ATPase"/>
</dbReference>
<dbReference type="Ensembl" id="ENSCRFT00000018848.1">
    <property type="protein sequence ID" value="ENSCRFP00000018232.1"/>
    <property type="gene ID" value="ENSCRFG00000013809.1"/>
</dbReference>
<dbReference type="GO" id="GO:0015203">
    <property type="term" value="F:polyamine transmembrane transporter activity"/>
    <property type="evidence" value="ECO:0007669"/>
    <property type="project" value="TreeGrafter"/>
</dbReference>
<keyword evidence="6 12" id="KW-0067">ATP-binding</keyword>
<evidence type="ECO:0000256" key="12">
    <source>
        <dbReference type="RuleBase" id="RU362082"/>
    </source>
</evidence>
<evidence type="ECO:0000259" key="13">
    <source>
        <dbReference type="SMART" id="SM00831"/>
    </source>
</evidence>
<evidence type="ECO:0000313" key="15">
    <source>
        <dbReference type="Proteomes" id="UP000694396"/>
    </source>
</evidence>
<dbReference type="FunFam" id="2.70.150.10:FF:000035">
    <property type="entry name" value="Cation-transporting ATPase"/>
    <property type="match status" value="1"/>
</dbReference>
<dbReference type="GO" id="GO:0046872">
    <property type="term" value="F:metal ion binding"/>
    <property type="evidence" value="ECO:0007669"/>
    <property type="project" value="UniProtKB-UniRule"/>
</dbReference>